<evidence type="ECO:0000313" key="2">
    <source>
        <dbReference type="EMBL" id="KAG8535644.1"/>
    </source>
</evidence>
<proteinExistence type="predicted"/>
<feature type="compositionally biased region" description="Basic and acidic residues" evidence="1">
    <location>
        <begin position="166"/>
        <end position="178"/>
    </location>
</feature>
<keyword evidence="3" id="KW-1185">Reference proteome</keyword>
<evidence type="ECO:0000313" key="3">
    <source>
        <dbReference type="Proteomes" id="UP000824782"/>
    </source>
</evidence>
<dbReference type="AlphaFoldDB" id="A0AAV6YDM7"/>
<feature type="non-terminal residue" evidence="2">
    <location>
        <position position="218"/>
    </location>
</feature>
<comment type="caution">
    <text evidence="2">The sequence shown here is derived from an EMBL/GenBank/DDBJ whole genome shotgun (WGS) entry which is preliminary data.</text>
</comment>
<protein>
    <submittedName>
        <fullName evidence="2">Uncharacterized protein</fullName>
    </submittedName>
</protein>
<accession>A0AAV6YDM7</accession>
<feature type="region of interest" description="Disordered" evidence="1">
    <location>
        <begin position="107"/>
        <end position="133"/>
    </location>
</feature>
<dbReference type="Proteomes" id="UP000824782">
    <property type="component" value="Unassembled WGS sequence"/>
</dbReference>
<organism evidence="2 3">
    <name type="scientific">Engystomops pustulosus</name>
    <name type="common">Tungara frog</name>
    <name type="synonym">Physalaemus pustulosus</name>
    <dbReference type="NCBI Taxonomy" id="76066"/>
    <lineage>
        <taxon>Eukaryota</taxon>
        <taxon>Metazoa</taxon>
        <taxon>Chordata</taxon>
        <taxon>Craniata</taxon>
        <taxon>Vertebrata</taxon>
        <taxon>Euteleostomi</taxon>
        <taxon>Amphibia</taxon>
        <taxon>Batrachia</taxon>
        <taxon>Anura</taxon>
        <taxon>Neobatrachia</taxon>
        <taxon>Hyloidea</taxon>
        <taxon>Leptodactylidae</taxon>
        <taxon>Leiuperinae</taxon>
        <taxon>Engystomops</taxon>
    </lineage>
</organism>
<sequence>SRSLLYLEYKLVKLLLRPLECPQPASRYGIRGYSRQTTSAALSTSHGSPLQLSAPSVWPEEVRGMGGGSPCRVHSTPAAPGYDSDPYRLSLLEQYGDAIMRLCQTPDPETAEQDPETMGQDPETAQPNPKTEQDTCVALTHNETKDPSCPESPHVLLHTEAPVLAEGHRDPRDPRSEDPGMDPEDLYSFTAEEENFVKQHNLTMTSLQQLKEEALSSV</sequence>
<feature type="non-terminal residue" evidence="2">
    <location>
        <position position="1"/>
    </location>
</feature>
<dbReference type="EMBL" id="WNYA01061413">
    <property type="protein sequence ID" value="KAG8535644.1"/>
    <property type="molecule type" value="Genomic_DNA"/>
</dbReference>
<gene>
    <name evidence="2" type="ORF">GDO81_028102</name>
</gene>
<evidence type="ECO:0000256" key="1">
    <source>
        <dbReference type="SAM" id="MobiDB-lite"/>
    </source>
</evidence>
<feature type="region of interest" description="Disordered" evidence="1">
    <location>
        <begin position="162"/>
        <end position="185"/>
    </location>
</feature>
<reference evidence="2" key="1">
    <citation type="thesis" date="2020" institute="ProQuest LLC" country="789 East Eisenhower Parkway, Ann Arbor, MI, USA">
        <title>Comparative Genomics and Chromosome Evolution.</title>
        <authorList>
            <person name="Mudd A.B."/>
        </authorList>
    </citation>
    <scope>NUCLEOTIDE SEQUENCE</scope>
    <source>
        <strain evidence="2">237g6f4</strain>
        <tissue evidence="2">Blood</tissue>
    </source>
</reference>
<name>A0AAV6YDM7_ENGPU</name>